<evidence type="ECO:0000256" key="1">
    <source>
        <dbReference type="SAM" id="MobiDB-lite"/>
    </source>
</evidence>
<feature type="region of interest" description="Disordered" evidence="1">
    <location>
        <begin position="1"/>
        <end position="96"/>
    </location>
</feature>
<reference evidence="4" key="2">
    <citation type="submission" date="2024-04" db="EMBL/GenBank/DDBJ databases">
        <authorList>
            <person name="Chen Y."/>
            <person name="Shah S."/>
            <person name="Dougan E. K."/>
            <person name="Thang M."/>
            <person name="Chan C."/>
        </authorList>
    </citation>
    <scope>NUCLEOTIDE SEQUENCE [LARGE SCALE GENOMIC DNA]</scope>
</reference>
<feature type="domain" description="PDZ" evidence="2">
    <location>
        <begin position="466"/>
        <end position="528"/>
    </location>
</feature>
<gene>
    <name evidence="3" type="ORF">C1SCF055_LOCUS39719</name>
</gene>
<dbReference type="PROSITE" id="PS50106">
    <property type="entry name" value="PDZ"/>
    <property type="match status" value="1"/>
</dbReference>
<dbReference type="EMBL" id="CAMXCT030006503">
    <property type="protein sequence ID" value="CAL4802163.1"/>
    <property type="molecule type" value="Genomic_DNA"/>
</dbReference>
<dbReference type="OrthoDB" id="444014at2759"/>
<evidence type="ECO:0000259" key="2">
    <source>
        <dbReference type="PROSITE" id="PS50106"/>
    </source>
</evidence>
<protein>
    <submittedName>
        <fullName evidence="5">Thrombospondin-type laminin G domain and EAR repeat-containing protein</fullName>
    </submittedName>
</protein>
<comment type="caution">
    <text evidence="3">The sequence shown here is derived from an EMBL/GenBank/DDBJ whole genome shotgun (WGS) entry which is preliminary data.</text>
</comment>
<proteinExistence type="predicted"/>
<evidence type="ECO:0000313" key="6">
    <source>
        <dbReference type="Proteomes" id="UP001152797"/>
    </source>
</evidence>
<evidence type="ECO:0000313" key="5">
    <source>
        <dbReference type="EMBL" id="CAL4802163.1"/>
    </source>
</evidence>
<dbReference type="InterPro" id="IPR011990">
    <property type="entry name" value="TPR-like_helical_dom_sf"/>
</dbReference>
<organism evidence="3">
    <name type="scientific">Cladocopium goreaui</name>
    <dbReference type="NCBI Taxonomy" id="2562237"/>
    <lineage>
        <taxon>Eukaryota</taxon>
        <taxon>Sar</taxon>
        <taxon>Alveolata</taxon>
        <taxon>Dinophyceae</taxon>
        <taxon>Suessiales</taxon>
        <taxon>Symbiodiniaceae</taxon>
        <taxon>Cladocopium</taxon>
    </lineage>
</organism>
<dbReference type="AlphaFoldDB" id="A0A9P1DSV5"/>
<accession>A0A9P1DSV5</accession>
<reference evidence="3" key="1">
    <citation type="submission" date="2022-10" db="EMBL/GenBank/DDBJ databases">
        <authorList>
            <person name="Chen Y."/>
            <person name="Dougan E. K."/>
            <person name="Chan C."/>
            <person name="Rhodes N."/>
            <person name="Thang M."/>
        </authorList>
    </citation>
    <scope>NUCLEOTIDE SEQUENCE</scope>
</reference>
<feature type="compositionally biased region" description="Basic residues" evidence="1">
    <location>
        <begin position="48"/>
        <end position="60"/>
    </location>
</feature>
<evidence type="ECO:0000313" key="4">
    <source>
        <dbReference type="EMBL" id="CAL1168226.1"/>
    </source>
</evidence>
<sequence length="547" mass="59821">MDEKPAYSLEVLSKHTELATKPSSSSYSKVRSKKQGKEQRPKTGAPKAKAKVSCKGKASPKAKPSTVAAKKKPKVMPKKVATAKPKATPKKKAKELKQDGNNIYSRAYHKAKREGSGKEEAKRLGREACRSNQWESACDVLCKLGLSLQLDSVAYSTTISSFGRAPWPQATFLLGVLLQRGLQADVISFNASMGSQPQTWRVAQGLLKTMRMKMIRSTVVTWGSLLRLSPWCLAHYSLASAMGRGAELNDWCRAAAGGPWPLALGLLLDAEVPNTLAANAVMKRLREAGQWQLSSELLGLMEADITSYDEVMLRGPRQAVEVLETAFWCCCDKSTDGGIDAVHTMPAIQDSETKERGEIVENTLEMNEIHGSFAVKINLPEMYLCHLGLELDDVDDRGPMIVSVGNGVVEAFNTENPSRALKPFDCITAVNGTSGTMKTVVDALKTGLQATERVMHLTVARPTPYKIILEKSNIELGAQLNYKPSSQGISLAQIAHGGRFERWNALNPDLQVKAGDRIVEVSGSRLQGGKLLEELKKEEIWAPARHR</sequence>
<dbReference type="EMBL" id="CAMXCT020006503">
    <property type="protein sequence ID" value="CAL1168226.1"/>
    <property type="molecule type" value="Genomic_DNA"/>
</dbReference>
<dbReference type="Gene3D" id="1.25.40.10">
    <property type="entry name" value="Tetratricopeptide repeat domain"/>
    <property type="match status" value="1"/>
</dbReference>
<dbReference type="Proteomes" id="UP001152797">
    <property type="component" value="Unassembled WGS sequence"/>
</dbReference>
<name>A0A9P1DSV5_9DINO</name>
<evidence type="ECO:0000313" key="3">
    <source>
        <dbReference type="EMBL" id="CAI4014851.1"/>
    </source>
</evidence>
<dbReference type="EMBL" id="CAMXCT010006503">
    <property type="protein sequence ID" value="CAI4014851.1"/>
    <property type="molecule type" value="Genomic_DNA"/>
</dbReference>
<keyword evidence="6" id="KW-1185">Reference proteome</keyword>
<dbReference type="InterPro" id="IPR001478">
    <property type="entry name" value="PDZ"/>
</dbReference>